<dbReference type="FunFam" id="1.20.120.1960:FF:000001">
    <property type="entry name" value="Sulfhydryl oxidase"/>
    <property type="match status" value="1"/>
</dbReference>
<evidence type="ECO:0000256" key="9">
    <source>
        <dbReference type="ARBA" id="ARBA00023157"/>
    </source>
</evidence>
<dbReference type="InterPro" id="IPR036774">
    <property type="entry name" value="ERV/ALR_sulphydryl_oxid_sf"/>
</dbReference>
<dbReference type="CDD" id="cd02992">
    <property type="entry name" value="PDI_a_QSOX"/>
    <property type="match status" value="1"/>
</dbReference>
<feature type="region of interest" description="Disordered" evidence="14">
    <location>
        <begin position="569"/>
        <end position="660"/>
    </location>
</feature>
<dbReference type="GeneTree" id="ENSGT00940000159504"/>
<dbReference type="GO" id="GO:0006457">
    <property type="term" value="P:protein folding"/>
    <property type="evidence" value="ECO:0007669"/>
    <property type="project" value="TreeGrafter"/>
</dbReference>
<reference evidence="17" key="3">
    <citation type="submission" date="2025-09" db="UniProtKB">
        <authorList>
            <consortium name="Ensembl"/>
        </authorList>
    </citation>
    <scope>IDENTIFICATION</scope>
</reference>
<evidence type="ECO:0000313" key="18">
    <source>
        <dbReference type="Proteomes" id="UP000314982"/>
    </source>
</evidence>
<dbReference type="Gene3D" id="3.40.30.10">
    <property type="entry name" value="Glutaredoxin"/>
    <property type="match status" value="2"/>
</dbReference>
<feature type="compositionally biased region" description="Basic and acidic residues" evidence="14">
    <location>
        <begin position="569"/>
        <end position="589"/>
    </location>
</feature>
<evidence type="ECO:0000256" key="7">
    <source>
        <dbReference type="ARBA" id="ARBA00022827"/>
    </source>
</evidence>
<evidence type="ECO:0000256" key="10">
    <source>
        <dbReference type="ARBA" id="ARBA00023180"/>
    </source>
</evidence>
<dbReference type="PROSITE" id="PS51324">
    <property type="entry name" value="ERV_ALR"/>
    <property type="match status" value="1"/>
</dbReference>
<comment type="subcellular location">
    <subcellularLocation>
        <location evidence="2">Secreted</location>
    </subcellularLocation>
</comment>
<dbReference type="Proteomes" id="UP000314982">
    <property type="component" value="Unassembled WGS sequence"/>
</dbReference>
<keyword evidence="5 13" id="KW-0285">Flavoprotein</keyword>
<dbReference type="Pfam" id="PF18108">
    <property type="entry name" value="QSOX_Trx1"/>
    <property type="match status" value="1"/>
</dbReference>
<dbReference type="InterPro" id="IPR017905">
    <property type="entry name" value="ERV/ALR_sulphydryl_oxidase"/>
</dbReference>
<comment type="function">
    <text evidence="11">Catalyzes the oxidation of sulfhydryl groups in peptide and protein thiols to disulfides with the reduction of oxygen to hydrogen peroxide. Plays a role in disulfide bond formation in a variety of extracellular proteins. In fibroblasts, required for normal incorporation of laminin into the extracellular matrix, and thereby for normal cell-cell adhesion and cell migration.</text>
</comment>
<dbReference type="Pfam" id="PF00085">
    <property type="entry name" value="Thioredoxin"/>
    <property type="match status" value="1"/>
</dbReference>
<evidence type="ECO:0000256" key="12">
    <source>
        <dbReference type="ARBA" id="ARBA00048864"/>
    </source>
</evidence>
<keyword evidence="9" id="KW-1015">Disulfide bond</keyword>
<evidence type="ECO:0000256" key="4">
    <source>
        <dbReference type="ARBA" id="ARBA00022525"/>
    </source>
</evidence>
<evidence type="ECO:0000256" key="5">
    <source>
        <dbReference type="ARBA" id="ARBA00022630"/>
    </source>
</evidence>
<dbReference type="FunFam" id="1.20.120.310:FF:000001">
    <property type="entry name" value="Sulfhydryl oxidase"/>
    <property type="match status" value="1"/>
</dbReference>
<organism evidence="17 18">
    <name type="scientific">Hucho hucho</name>
    <name type="common">huchen</name>
    <dbReference type="NCBI Taxonomy" id="62062"/>
    <lineage>
        <taxon>Eukaryota</taxon>
        <taxon>Metazoa</taxon>
        <taxon>Chordata</taxon>
        <taxon>Craniata</taxon>
        <taxon>Vertebrata</taxon>
        <taxon>Euteleostomi</taxon>
        <taxon>Actinopterygii</taxon>
        <taxon>Neopterygii</taxon>
        <taxon>Teleostei</taxon>
        <taxon>Protacanthopterygii</taxon>
        <taxon>Salmoniformes</taxon>
        <taxon>Salmonidae</taxon>
        <taxon>Salmoninae</taxon>
        <taxon>Hucho</taxon>
    </lineage>
</organism>
<dbReference type="GO" id="GO:0003756">
    <property type="term" value="F:protein disulfide isomerase activity"/>
    <property type="evidence" value="ECO:0007669"/>
    <property type="project" value="TreeGrafter"/>
</dbReference>
<dbReference type="PROSITE" id="PS00194">
    <property type="entry name" value="THIOREDOXIN_1"/>
    <property type="match status" value="1"/>
</dbReference>
<dbReference type="Pfam" id="PF04777">
    <property type="entry name" value="Evr1_Alr"/>
    <property type="match status" value="1"/>
</dbReference>
<dbReference type="InterPro" id="IPR013766">
    <property type="entry name" value="Thioredoxin_domain"/>
</dbReference>
<evidence type="ECO:0000259" key="16">
    <source>
        <dbReference type="PROSITE" id="PS51352"/>
    </source>
</evidence>
<dbReference type="GO" id="GO:0000139">
    <property type="term" value="C:Golgi membrane"/>
    <property type="evidence" value="ECO:0007669"/>
    <property type="project" value="TreeGrafter"/>
</dbReference>
<feature type="domain" description="Thioredoxin" evidence="16">
    <location>
        <begin position="45"/>
        <end position="166"/>
    </location>
</feature>
<dbReference type="SUPFAM" id="SSF69000">
    <property type="entry name" value="FAD-dependent thiol oxidase"/>
    <property type="match status" value="1"/>
</dbReference>
<keyword evidence="13" id="KW-0812">Transmembrane</keyword>
<dbReference type="PRINTS" id="PR00421">
    <property type="entry name" value="THIOREDOXIN"/>
</dbReference>
<dbReference type="STRING" id="62062.ENSHHUP00000051254"/>
<evidence type="ECO:0000256" key="13">
    <source>
        <dbReference type="RuleBase" id="RU371123"/>
    </source>
</evidence>
<dbReference type="Pfam" id="PF18371">
    <property type="entry name" value="FAD_SOX"/>
    <property type="match status" value="1"/>
</dbReference>
<dbReference type="Ensembl" id="ENSHHUT00000053066.1">
    <property type="protein sequence ID" value="ENSHHUP00000051254.1"/>
    <property type="gene ID" value="ENSHHUG00000030862.1"/>
</dbReference>
<feature type="domain" description="ERV/ALR sulfhydryl oxidase" evidence="15">
    <location>
        <begin position="408"/>
        <end position="509"/>
    </location>
</feature>
<dbReference type="FunFam" id="3.40.30.10:FF:000080">
    <property type="entry name" value="Sulfhydryl oxidase"/>
    <property type="match status" value="1"/>
</dbReference>
<protein>
    <recommendedName>
        <fullName evidence="13">Sulfhydryl oxidase</fullName>
        <ecNumber evidence="13">1.8.3.2</ecNumber>
    </recommendedName>
</protein>
<evidence type="ECO:0000256" key="6">
    <source>
        <dbReference type="ARBA" id="ARBA00022729"/>
    </source>
</evidence>
<dbReference type="Gene3D" id="1.20.120.310">
    <property type="entry name" value="ERV/ALR sulfhydryl oxidase domain"/>
    <property type="match status" value="1"/>
</dbReference>
<feature type="region of interest" description="Disordered" evidence="14">
    <location>
        <begin position="691"/>
        <end position="718"/>
    </location>
</feature>
<feature type="transmembrane region" description="Helical" evidence="13">
    <location>
        <begin position="777"/>
        <end position="800"/>
    </location>
</feature>
<dbReference type="InterPro" id="IPR036249">
    <property type="entry name" value="Thioredoxin-like_sf"/>
</dbReference>
<evidence type="ECO:0000259" key="15">
    <source>
        <dbReference type="PROSITE" id="PS51324"/>
    </source>
</evidence>
<keyword evidence="10" id="KW-0325">Glycoprotein</keyword>
<dbReference type="InterPro" id="IPR041269">
    <property type="entry name" value="QSOX_Trx1"/>
</dbReference>
<dbReference type="PROSITE" id="PS51352">
    <property type="entry name" value="THIOREDOXIN_2"/>
    <property type="match status" value="1"/>
</dbReference>
<evidence type="ECO:0000256" key="2">
    <source>
        <dbReference type="ARBA" id="ARBA00004613"/>
    </source>
</evidence>
<dbReference type="Gene3D" id="1.20.120.1960">
    <property type="entry name" value="QSOX sulfhydryl oxidase domain"/>
    <property type="match status" value="1"/>
</dbReference>
<accession>A0A4W5NQA2</accession>
<dbReference type="AlphaFoldDB" id="A0A4W5NQA2"/>
<dbReference type="PANTHER" id="PTHR22897:SF6">
    <property type="entry name" value="SULFHYDRYL OXIDASE 1"/>
    <property type="match status" value="1"/>
</dbReference>
<proteinExistence type="inferred from homology"/>
<feature type="compositionally biased region" description="Acidic residues" evidence="14">
    <location>
        <begin position="596"/>
        <end position="621"/>
    </location>
</feature>
<evidence type="ECO:0000313" key="17">
    <source>
        <dbReference type="Ensembl" id="ENSHHUP00000051254.1"/>
    </source>
</evidence>
<dbReference type="GO" id="GO:0005615">
    <property type="term" value="C:extracellular space"/>
    <property type="evidence" value="ECO:0007669"/>
    <property type="project" value="TreeGrafter"/>
</dbReference>
<evidence type="ECO:0000256" key="8">
    <source>
        <dbReference type="ARBA" id="ARBA00023002"/>
    </source>
</evidence>
<evidence type="ECO:0000256" key="3">
    <source>
        <dbReference type="ARBA" id="ARBA00006041"/>
    </source>
</evidence>
<evidence type="ECO:0000256" key="1">
    <source>
        <dbReference type="ARBA" id="ARBA00001974"/>
    </source>
</evidence>
<keyword evidence="7 13" id="KW-0274">FAD</keyword>
<keyword evidence="4" id="KW-0964">Secreted</keyword>
<keyword evidence="8 13" id="KW-0560">Oxidoreductase</keyword>
<dbReference type="EC" id="1.8.3.2" evidence="13"/>
<keyword evidence="13" id="KW-0472">Membrane</keyword>
<name>A0A4W5NQA2_9TELE</name>
<keyword evidence="6" id="KW-0732">Signal</keyword>
<dbReference type="FunFam" id="3.40.30.10:FF:000073">
    <property type="entry name" value="Sulfhydryl oxidase"/>
    <property type="match status" value="1"/>
</dbReference>
<dbReference type="InterPro" id="IPR040986">
    <property type="entry name" value="QSOX_FAD-bd_dom"/>
</dbReference>
<evidence type="ECO:0000256" key="11">
    <source>
        <dbReference type="ARBA" id="ARBA00045804"/>
    </source>
</evidence>
<reference evidence="17" key="2">
    <citation type="submission" date="2025-08" db="UniProtKB">
        <authorList>
            <consortium name="Ensembl"/>
        </authorList>
    </citation>
    <scope>IDENTIFICATION</scope>
</reference>
<dbReference type="InterPro" id="IPR042568">
    <property type="entry name" value="QSOX_FAD-bd_sf"/>
</dbReference>
<dbReference type="InterPro" id="IPR039798">
    <property type="entry name" value="Sulfhydryl_oxidase"/>
</dbReference>
<dbReference type="SUPFAM" id="SSF52833">
    <property type="entry name" value="Thioredoxin-like"/>
    <property type="match status" value="1"/>
</dbReference>
<comment type="similarity">
    <text evidence="3 13">Belongs to the quiescin-sulfhydryl oxidase (QSOX) family.</text>
</comment>
<comment type="catalytic activity">
    <reaction evidence="12 13">
        <text>2 R'C(R)SH + O2 = R'C(R)S-S(R)CR' + H2O2</text>
        <dbReference type="Rhea" id="RHEA:17357"/>
        <dbReference type="ChEBI" id="CHEBI:15379"/>
        <dbReference type="ChEBI" id="CHEBI:16240"/>
        <dbReference type="ChEBI" id="CHEBI:16520"/>
        <dbReference type="ChEBI" id="CHEBI:17412"/>
        <dbReference type="EC" id="1.8.3.2"/>
    </reaction>
</comment>
<comment type="cofactor">
    <cofactor evidence="1 13">
        <name>FAD</name>
        <dbReference type="ChEBI" id="CHEBI:57692"/>
    </cofactor>
</comment>
<keyword evidence="13" id="KW-1133">Transmembrane helix</keyword>
<keyword evidence="18" id="KW-1185">Reference proteome</keyword>
<sequence>MARRCCRATSRFTGEIHTHLRESFISTIVIFVCLTFPFTTEAGLYTASDQIVILTPDNVDSVLVNSTAALVVEFYASWCGHCVAFSPEWKRLARDIKEWKPAVDLAAIDCAYEDNGPICSRFGVKGYPTLKFFHAYSKPDSKGQGFREGPRDVRGLRHKIIEKMETHEEPWPPACPPLETASKAEIDNFFETNSVEHLALIFETSNSYVGREVTLDLLQYENIAVRRVLRTEDALVAKLGVTDFPSCYLYYPSGNFTRLHVQNEARTFYTYALQRLPGVLRAGKPPPVTSDLLKNTTEDQWRPFNRSRVYMADLESTLHYSLRLELAAHPVIKGEALSALQRYISVLAKYFPGRPLVRNLLKSVDTWLKGQNDTELSYSSLRDVLDNTAEVPDAALPDGVRWVGCQGSKPHFRRYPCGMWTLFHVLTVQANEAAGKDPQEVLQAMRSYIHSFFGCQACSTHFENMAKESMSYVGTLSTAVLWLWSRHNHVNNRLAGALSEDPHFPKIQWPSPELCPSCHGVKKSGEHTWNQEELLTFLRSHFSSEHLLSDYLEKEAQLLSRQKESLVARQQEKEQEAKRGAERRAREALAELPPGQEEEEEEEEEEDEEEAKEEPAAEEEVDQRARGEQQGGKTSEPPTWVKPEADVSHQSQRRPSIVGLKLRPPQEEIVDLDSFVNQHYKAKALRAAAAGSSRVKRRTLQRKEEPQPGAGLEKGPGLGLGVQPVEPEDLLGQRNTLQKRILTGKYTESEEEGALEMYPHPNKRRWMSFLSVGFSRLDISLCVLLYFLSSMCLLAMYLFFKKRLRLRRAKVALP</sequence>
<evidence type="ECO:0000256" key="14">
    <source>
        <dbReference type="SAM" id="MobiDB-lite"/>
    </source>
</evidence>
<dbReference type="InterPro" id="IPR017937">
    <property type="entry name" value="Thioredoxin_CS"/>
</dbReference>
<dbReference type="GO" id="GO:0016971">
    <property type="term" value="F:flavin-dependent sulfhydryl oxidase activity"/>
    <property type="evidence" value="ECO:0007669"/>
    <property type="project" value="InterPro"/>
</dbReference>
<dbReference type="PANTHER" id="PTHR22897">
    <property type="entry name" value="QUIESCIN Q6-RELATED SULFHYDRYL OXIDASE"/>
    <property type="match status" value="1"/>
</dbReference>
<reference evidence="18" key="1">
    <citation type="submission" date="2018-06" db="EMBL/GenBank/DDBJ databases">
        <title>Genome assembly of Danube salmon.</title>
        <authorList>
            <person name="Macqueen D.J."/>
            <person name="Gundappa M.K."/>
        </authorList>
    </citation>
    <scope>NUCLEOTIDE SEQUENCE [LARGE SCALE GENOMIC DNA]</scope>
</reference>